<gene>
    <name evidence="6" type="ORF">ENH_00067600</name>
</gene>
<feature type="domain" description="Folate receptor-like" evidence="5">
    <location>
        <begin position="37"/>
        <end position="171"/>
    </location>
</feature>
<evidence type="ECO:0000259" key="5">
    <source>
        <dbReference type="Pfam" id="PF03024"/>
    </source>
</evidence>
<feature type="region of interest" description="Disordered" evidence="3">
    <location>
        <begin position="276"/>
        <end position="318"/>
    </location>
</feature>
<dbReference type="EMBL" id="HG725702">
    <property type="protein sequence ID" value="CDJ69348.1"/>
    <property type="molecule type" value="Genomic_DNA"/>
</dbReference>
<dbReference type="PANTHER" id="PTHR37390">
    <property type="entry name" value="OS02G0592500 PROTEIN"/>
    <property type="match status" value="1"/>
</dbReference>
<dbReference type="Proteomes" id="UP000030754">
    <property type="component" value="Unassembled WGS sequence"/>
</dbReference>
<sequence>MLLVVLLPLALVVSIGAAFSDRAVCLRRLSFDGQPPQDQREYSFQSCTNHAANTCCYPQHTELIKRRLGALEDNKECKKVSEEVMCVLCEPRFGTGEFESKGNPVLCPQLCEKWFAACKEAFVSASPSGSSSALTFCDDNCLICSRLSATLDNSLSFCRGMGYEVLVEDASDSSEGVKQRRRACYGGVPTASVSAAPKRSERQGGYGSHRSEREAFENWLWGSWYTVYELFSRPEVWLLLLVFGFLLNQLLQQAREIVAVHEQEEKLERRQQILERYNAREDEEEEESVSSAEEADNDTEPAPQGPEESRDTTDSQGM</sequence>
<reference evidence="6" key="2">
    <citation type="submission" date="2013-10" db="EMBL/GenBank/DDBJ databases">
        <authorList>
            <person name="Aslett M."/>
        </authorList>
    </citation>
    <scope>NUCLEOTIDE SEQUENCE [LARGE SCALE GENOMIC DNA]</scope>
    <source>
        <strain evidence="6">Houghton</strain>
    </source>
</reference>
<reference evidence="6" key="1">
    <citation type="submission" date="2013-10" db="EMBL/GenBank/DDBJ databases">
        <title>Genomic analysis of the causative agents of coccidiosis in chickens.</title>
        <authorList>
            <person name="Reid A.J."/>
            <person name="Blake D."/>
            <person name="Billington K."/>
            <person name="Browne H."/>
            <person name="Dunn M."/>
            <person name="Hung S."/>
            <person name="Kawahara F."/>
            <person name="Miranda-Saavedra D."/>
            <person name="Mourier T."/>
            <person name="Nagra H."/>
            <person name="Otto T.D."/>
            <person name="Rawlings N."/>
            <person name="Sanchez A."/>
            <person name="Sanders M."/>
            <person name="Subramaniam C."/>
            <person name="Tay Y."/>
            <person name="Dear P."/>
            <person name="Doerig C."/>
            <person name="Gruber A."/>
            <person name="Parkinson J."/>
            <person name="Shirley M."/>
            <person name="Wan K.L."/>
            <person name="Berriman M."/>
            <person name="Tomley F."/>
            <person name="Pain A."/>
        </authorList>
    </citation>
    <scope>NUCLEOTIDE SEQUENCE [LARGE SCALE GENOMIC DNA]</scope>
    <source>
        <strain evidence="6">Houghton</strain>
    </source>
</reference>
<organism evidence="6 7">
    <name type="scientific">Eimeria necatrix</name>
    <dbReference type="NCBI Taxonomy" id="51315"/>
    <lineage>
        <taxon>Eukaryota</taxon>
        <taxon>Sar</taxon>
        <taxon>Alveolata</taxon>
        <taxon>Apicomplexa</taxon>
        <taxon>Conoidasida</taxon>
        <taxon>Coccidia</taxon>
        <taxon>Eucoccidiorida</taxon>
        <taxon>Eimeriorina</taxon>
        <taxon>Eimeriidae</taxon>
        <taxon>Eimeria</taxon>
    </lineage>
</organism>
<feature type="signal peptide" evidence="4">
    <location>
        <begin position="1"/>
        <end position="17"/>
    </location>
</feature>
<dbReference type="GeneID" id="25476894"/>
<dbReference type="PANTHER" id="PTHR37390:SF1">
    <property type="entry name" value="FOLATE-BINDING PROTEIN 1"/>
    <property type="match status" value="1"/>
</dbReference>
<dbReference type="Pfam" id="PF03024">
    <property type="entry name" value="Folate_rec"/>
    <property type="match status" value="1"/>
</dbReference>
<dbReference type="InterPro" id="IPR018143">
    <property type="entry name" value="Folate_rcpt-like"/>
</dbReference>
<name>U6N218_9EIME</name>
<proteinExistence type="predicted"/>
<evidence type="ECO:0000313" key="6">
    <source>
        <dbReference type="EMBL" id="CDJ69348.1"/>
    </source>
</evidence>
<evidence type="ECO:0000313" key="7">
    <source>
        <dbReference type="Proteomes" id="UP000030754"/>
    </source>
</evidence>
<dbReference type="RefSeq" id="XP_013437815.1">
    <property type="nucleotide sequence ID" value="XM_013582361.1"/>
</dbReference>
<evidence type="ECO:0000256" key="2">
    <source>
        <dbReference type="ARBA" id="ARBA00023157"/>
    </source>
</evidence>
<keyword evidence="1 4" id="KW-0732">Signal</keyword>
<evidence type="ECO:0000256" key="4">
    <source>
        <dbReference type="SAM" id="SignalP"/>
    </source>
</evidence>
<keyword evidence="7" id="KW-1185">Reference proteome</keyword>
<evidence type="ECO:0000256" key="1">
    <source>
        <dbReference type="ARBA" id="ARBA00022729"/>
    </source>
</evidence>
<dbReference type="AlphaFoldDB" id="U6N218"/>
<feature type="compositionally biased region" description="Basic and acidic residues" evidence="3">
    <location>
        <begin position="307"/>
        <end position="318"/>
    </location>
</feature>
<protein>
    <recommendedName>
        <fullName evidence="5">Folate receptor-like domain-containing protein</fullName>
    </recommendedName>
</protein>
<feature type="chain" id="PRO_5004677333" description="Folate receptor-like domain-containing protein" evidence="4">
    <location>
        <begin position="18"/>
        <end position="318"/>
    </location>
</feature>
<feature type="compositionally biased region" description="Acidic residues" evidence="3">
    <location>
        <begin position="281"/>
        <end position="299"/>
    </location>
</feature>
<dbReference type="VEuPathDB" id="ToxoDB:ENH_00067600"/>
<evidence type="ECO:0000256" key="3">
    <source>
        <dbReference type="SAM" id="MobiDB-lite"/>
    </source>
</evidence>
<dbReference type="InterPro" id="IPR053305">
    <property type="entry name" value="Folate-binding_rcpt-like"/>
</dbReference>
<dbReference type="OrthoDB" id="567542at2759"/>
<keyword evidence="2" id="KW-1015">Disulfide bond</keyword>
<accession>U6N218</accession>